<evidence type="ECO:0000313" key="3">
    <source>
        <dbReference type="Proteomes" id="UP001287286"/>
    </source>
</evidence>
<accession>A0ABR0BDZ1</accession>
<feature type="region of interest" description="Disordered" evidence="1">
    <location>
        <begin position="160"/>
        <end position="186"/>
    </location>
</feature>
<keyword evidence="3" id="KW-1185">Reference proteome</keyword>
<dbReference type="EMBL" id="JAWRVI010000241">
    <property type="protein sequence ID" value="KAK4070227.1"/>
    <property type="molecule type" value="Genomic_DNA"/>
</dbReference>
<evidence type="ECO:0000256" key="1">
    <source>
        <dbReference type="SAM" id="MobiDB-lite"/>
    </source>
</evidence>
<feature type="region of interest" description="Disordered" evidence="1">
    <location>
        <begin position="47"/>
        <end position="84"/>
    </location>
</feature>
<name>A0ABR0BDZ1_PURLI</name>
<organism evidence="2 3">
    <name type="scientific">Purpureocillium lilacinum</name>
    <name type="common">Paecilomyces lilacinus</name>
    <dbReference type="NCBI Taxonomy" id="33203"/>
    <lineage>
        <taxon>Eukaryota</taxon>
        <taxon>Fungi</taxon>
        <taxon>Dikarya</taxon>
        <taxon>Ascomycota</taxon>
        <taxon>Pezizomycotina</taxon>
        <taxon>Sordariomycetes</taxon>
        <taxon>Hypocreomycetidae</taxon>
        <taxon>Hypocreales</taxon>
        <taxon>Ophiocordycipitaceae</taxon>
        <taxon>Purpureocillium</taxon>
    </lineage>
</organism>
<dbReference type="Proteomes" id="UP001287286">
    <property type="component" value="Unassembled WGS sequence"/>
</dbReference>
<protein>
    <submittedName>
        <fullName evidence="2">Uncharacterized protein</fullName>
    </submittedName>
</protein>
<gene>
    <name evidence="2" type="ORF">Purlil1_13537</name>
</gene>
<reference evidence="2 3" key="1">
    <citation type="journal article" date="2024" name="Microbiol. Resour. Announc.">
        <title>Genome annotations for the ascomycete fungi Trichoderma harzianum, Trichoderma aggressivum, and Purpureocillium lilacinum.</title>
        <authorList>
            <person name="Beijen E.P.W."/>
            <person name="Ohm R.A."/>
        </authorList>
    </citation>
    <scope>NUCLEOTIDE SEQUENCE [LARGE SCALE GENOMIC DNA]</scope>
    <source>
        <strain evidence="2 3">CBS 150709</strain>
    </source>
</reference>
<feature type="compositionally biased region" description="Low complexity" evidence="1">
    <location>
        <begin position="66"/>
        <end position="82"/>
    </location>
</feature>
<sequence>MIEKVSQHSLEAVRSRQLWRDSWTGVTLADNYHVEGYGVDYAARASRGGGLGQRVQHATRRRSPASISSITQHRSSSNSNSRDNIEALSTIKGLPPPDRTRQGGVSAHGHLLTRSVVPMGQKQAEGQVAMDLSHHMHGHRLSDVHFGAAGLVSTPLHDVVSSPTHSPYAPYSAPATKKSRTEDFDL</sequence>
<proteinExistence type="predicted"/>
<comment type="caution">
    <text evidence="2">The sequence shown here is derived from an EMBL/GenBank/DDBJ whole genome shotgun (WGS) entry which is preliminary data.</text>
</comment>
<evidence type="ECO:0000313" key="2">
    <source>
        <dbReference type="EMBL" id="KAK4070227.1"/>
    </source>
</evidence>